<dbReference type="InterPro" id="IPR021889">
    <property type="entry name" value="DUF3500"/>
</dbReference>
<dbReference type="EMBL" id="AQHR01000088">
    <property type="protein sequence ID" value="EON76166.1"/>
    <property type="molecule type" value="Genomic_DNA"/>
</dbReference>
<comment type="caution">
    <text evidence="1">The sequence shown here is derived from an EMBL/GenBank/DDBJ whole genome shotgun (WGS) entry which is preliminary data.</text>
</comment>
<dbReference type="PATRIC" id="fig|1288963.3.peg.3287"/>
<dbReference type="PANTHER" id="PTHR37489:SF1">
    <property type="entry name" value="DUF3500 DOMAIN-CONTAINING PROTEIN"/>
    <property type="match status" value="1"/>
</dbReference>
<dbReference type="OrthoDB" id="581140at2"/>
<evidence type="ECO:0000313" key="1">
    <source>
        <dbReference type="EMBL" id="EON76166.1"/>
    </source>
</evidence>
<dbReference type="Proteomes" id="UP000013909">
    <property type="component" value="Unassembled WGS sequence"/>
</dbReference>
<sequence>MYAKSILTLGIILVSIWLTQDLFAQDLSSKAKAFLETLDPNLRQKATFPFDHSERFNWHFIPRERKGVNFHDLNPVQTEAGLQLLKASLGLPGQEKTQAIIELENVLRVVENRPPNDTYRDPDNYFFSLFGTPDASGEWGWRFEGHHVSLNFSSKRGTIASATPTFFGSNPGIVQVDLHRGKQVLEKETNLGFAFLESLDESQKAIAIYTDKAPNDILTGNDRKASLQSPKGIGYSQLTKSQQQMLEELIAVYLINYTDSVRDRLWGKVRSTGIQHVHFAWAGSTVNAIGQPHYYRIQHPDLLIEYDNVQNNANHVHTVVRDLNNDFGEDVLGNHYSYGHSHQAE</sequence>
<dbReference type="RefSeq" id="WP_010855427.1">
    <property type="nucleotide sequence ID" value="NZ_AQHR01000088.1"/>
</dbReference>
<dbReference type="AlphaFoldDB" id="R7ZPW2"/>
<proteinExistence type="predicted"/>
<reference evidence="1 2" key="1">
    <citation type="submission" date="2013-02" db="EMBL/GenBank/DDBJ databases">
        <title>A novel strain isolated from Lonar lake, Maharashtra, India.</title>
        <authorList>
            <person name="Singh A."/>
        </authorList>
    </citation>
    <scope>NUCLEOTIDE SEQUENCE [LARGE SCALE GENOMIC DNA]</scope>
    <source>
        <strain evidence="1 2">AK24</strain>
    </source>
</reference>
<gene>
    <name evidence="1" type="ORF">ADIS_3294</name>
</gene>
<dbReference type="PANTHER" id="PTHR37489">
    <property type="entry name" value="DUF3500 DOMAIN-CONTAINING PROTEIN"/>
    <property type="match status" value="1"/>
</dbReference>
<protein>
    <recommendedName>
        <fullName evidence="3">DUF3500 domain-containing protein</fullName>
    </recommendedName>
</protein>
<keyword evidence="2" id="KW-1185">Reference proteome</keyword>
<name>R7ZPW2_9BACT</name>
<organism evidence="1 2">
    <name type="scientific">Lunatimonas lonarensis</name>
    <dbReference type="NCBI Taxonomy" id="1232681"/>
    <lineage>
        <taxon>Bacteria</taxon>
        <taxon>Pseudomonadati</taxon>
        <taxon>Bacteroidota</taxon>
        <taxon>Cytophagia</taxon>
        <taxon>Cytophagales</taxon>
        <taxon>Cyclobacteriaceae</taxon>
    </lineage>
</organism>
<evidence type="ECO:0008006" key="3">
    <source>
        <dbReference type="Google" id="ProtNLM"/>
    </source>
</evidence>
<dbReference type="STRING" id="1232681.ADIS_3294"/>
<dbReference type="Pfam" id="PF12006">
    <property type="entry name" value="DUF3500"/>
    <property type="match status" value="1"/>
</dbReference>
<evidence type="ECO:0000313" key="2">
    <source>
        <dbReference type="Proteomes" id="UP000013909"/>
    </source>
</evidence>
<accession>R7ZPW2</accession>